<dbReference type="InParanoid" id="A0A1D2VLG9"/>
<accession>A0A1D2VLG9</accession>
<evidence type="ECO:0000313" key="3">
    <source>
        <dbReference type="Proteomes" id="UP000095038"/>
    </source>
</evidence>
<protein>
    <submittedName>
        <fullName evidence="2">Uncharacterized protein</fullName>
    </submittedName>
</protein>
<proteinExistence type="predicted"/>
<dbReference type="GeneID" id="30966467"/>
<dbReference type="RefSeq" id="XP_020048758.1">
    <property type="nucleotide sequence ID" value="XM_020192831.1"/>
</dbReference>
<gene>
    <name evidence="2" type="ORF">ASCRUDRAFT_74823</name>
</gene>
<evidence type="ECO:0000313" key="2">
    <source>
        <dbReference type="EMBL" id="ODV62451.1"/>
    </source>
</evidence>
<feature type="coiled-coil region" evidence="1">
    <location>
        <begin position="18"/>
        <end position="45"/>
    </location>
</feature>
<dbReference type="AlphaFoldDB" id="A0A1D2VLG9"/>
<dbReference type="EMBL" id="KV454477">
    <property type="protein sequence ID" value="ODV62451.1"/>
    <property type="molecule type" value="Genomic_DNA"/>
</dbReference>
<organism evidence="2 3">
    <name type="scientific">Ascoidea rubescens DSM 1968</name>
    <dbReference type="NCBI Taxonomy" id="1344418"/>
    <lineage>
        <taxon>Eukaryota</taxon>
        <taxon>Fungi</taxon>
        <taxon>Dikarya</taxon>
        <taxon>Ascomycota</taxon>
        <taxon>Saccharomycotina</taxon>
        <taxon>Saccharomycetes</taxon>
        <taxon>Ascoideaceae</taxon>
        <taxon>Ascoidea</taxon>
    </lineage>
</organism>
<reference evidence="3" key="1">
    <citation type="submission" date="2016-05" db="EMBL/GenBank/DDBJ databases">
        <title>Comparative genomics of biotechnologically important yeasts.</title>
        <authorList>
            <consortium name="DOE Joint Genome Institute"/>
            <person name="Riley R."/>
            <person name="Haridas S."/>
            <person name="Wolfe K.H."/>
            <person name="Lopes M.R."/>
            <person name="Hittinger C.T."/>
            <person name="Goker M."/>
            <person name="Salamov A."/>
            <person name="Wisecaver J."/>
            <person name="Long T.M."/>
            <person name="Aerts A.L."/>
            <person name="Barry K."/>
            <person name="Choi C."/>
            <person name="Clum A."/>
            <person name="Coughlan A.Y."/>
            <person name="Deshpande S."/>
            <person name="Douglass A.P."/>
            <person name="Hanson S.J."/>
            <person name="Klenk H.-P."/>
            <person name="Labutti K."/>
            <person name="Lapidus A."/>
            <person name="Lindquist E."/>
            <person name="Lipzen A."/>
            <person name="Meier-Kolthoff J.P."/>
            <person name="Ohm R.A."/>
            <person name="Otillar R.P."/>
            <person name="Pangilinan J."/>
            <person name="Peng Y."/>
            <person name="Rokas A."/>
            <person name="Rosa C.A."/>
            <person name="Scheuner C."/>
            <person name="Sibirny A.A."/>
            <person name="Slot J.C."/>
            <person name="Stielow J.B."/>
            <person name="Sun H."/>
            <person name="Kurtzman C.P."/>
            <person name="Blackwell M."/>
            <person name="Grigoriev I.V."/>
            <person name="Jeffries T.W."/>
        </authorList>
    </citation>
    <scope>NUCLEOTIDE SEQUENCE [LARGE SCALE GENOMIC DNA]</scope>
    <source>
        <strain evidence="3">DSM 1968</strain>
    </source>
</reference>
<name>A0A1D2VLG9_9ASCO</name>
<sequence length="70" mass="7817">MNTKGSNSPAKGVEVFQILSLEQNAQLLKAVLEQEQQEQQEQLEQEPINSLTAQQWSLATGYRLQFVGIG</sequence>
<keyword evidence="3" id="KW-1185">Reference proteome</keyword>
<dbReference type="Proteomes" id="UP000095038">
    <property type="component" value="Unassembled WGS sequence"/>
</dbReference>
<evidence type="ECO:0000256" key="1">
    <source>
        <dbReference type="SAM" id="Coils"/>
    </source>
</evidence>
<keyword evidence="1" id="KW-0175">Coiled coil</keyword>